<dbReference type="PIRSF" id="PIRSF015897">
    <property type="entry name" value="PRIB5"/>
    <property type="match status" value="1"/>
</dbReference>
<dbReference type="EMBL" id="CACVBM020001084">
    <property type="protein sequence ID" value="CAA7029552.1"/>
    <property type="molecule type" value="Genomic_DNA"/>
</dbReference>
<keyword evidence="2" id="KW-1185">Reference proteome</keyword>
<dbReference type="CDD" id="cd07067">
    <property type="entry name" value="HP_PGM_like"/>
    <property type="match status" value="1"/>
</dbReference>
<protein>
    <recommendedName>
        <fullName evidence="3">Phosphoglycerate mutase family protein</fullName>
    </recommendedName>
</protein>
<dbReference type="InterPro" id="IPR012398">
    <property type="entry name" value="PRIB5"/>
</dbReference>
<dbReference type="Pfam" id="PF00300">
    <property type="entry name" value="His_Phos_1"/>
    <property type="match status" value="1"/>
</dbReference>
<dbReference type="PANTHER" id="PTHR16469">
    <property type="entry name" value="UBIQUITIN-ASSOCIATED AND SH3 DOMAIN-CONTAINING BA-RELATED"/>
    <property type="match status" value="1"/>
</dbReference>
<dbReference type="Proteomes" id="UP000467841">
    <property type="component" value="Unassembled WGS sequence"/>
</dbReference>
<dbReference type="OrthoDB" id="414418at2759"/>
<proteinExistence type="predicted"/>
<evidence type="ECO:0000313" key="1">
    <source>
        <dbReference type="EMBL" id="CAA7029552.1"/>
    </source>
</evidence>
<dbReference type="Gene3D" id="3.40.50.1240">
    <property type="entry name" value="Phosphoglycerate mutase-like"/>
    <property type="match status" value="1"/>
</dbReference>
<gene>
    <name evidence="1" type="ORF">MERR_LOCUS16787</name>
</gene>
<evidence type="ECO:0008006" key="3">
    <source>
        <dbReference type="Google" id="ProtNLM"/>
    </source>
</evidence>
<organism evidence="1 2">
    <name type="scientific">Microthlaspi erraticum</name>
    <dbReference type="NCBI Taxonomy" id="1685480"/>
    <lineage>
        <taxon>Eukaryota</taxon>
        <taxon>Viridiplantae</taxon>
        <taxon>Streptophyta</taxon>
        <taxon>Embryophyta</taxon>
        <taxon>Tracheophyta</taxon>
        <taxon>Spermatophyta</taxon>
        <taxon>Magnoliopsida</taxon>
        <taxon>eudicotyledons</taxon>
        <taxon>Gunneridae</taxon>
        <taxon>Pentapetalae</taxon>
        <taxon>rosids</taxon>
        <taxon>malvids</taxon>
        <taxon>Brassicales</taxon>
        <taxon>Brassicaceae</taxon>
        <taxon>Coluteocarpeae</taxon>
        <taxon>Microthlaspi</taxon>
    </lineage>
</organism>
<accession>A0A6D2IVQ3</accession>
<reference evidence="1" key="1">
    <citation type="submission" date="2020-01" db="EMBL/GenBank/DDBJ databases">
        <authorList>
            <person name="Mishra B."/>
        </authorList>
    </citation>
    <scope>NUCLEOTIDE SEQUENCE [LARGE SCALE GENOMIC DNA]</scope>
</reference>
<dbReference type="InterPro" id="IPR051710">
    <property type="entry name" value="Phosphatase_SH3-domain"/>
</dbReference>
<dbReference type="SUPFAM" id="SSF53254">
    <property type="entry name" value="Phosphoglycerate mutase-like"/>
    <property type="match status" value="1"/>
</dbReference>
<dbReference type="InterPro" id="IPR029033">
    <property type="entry name" value="His_PPase_superfam"/>
</dbReference>
<dbReference type="InterPro" id="IPR013078">
    <property type="entry name" value="His_Pase_superF_clade-1"/>
</dbReference>
<name>A0A6D2IVQ3_9BRAS</name>
<evidence type="ECO:0000313" key="2">
    <source>
        <dbReference type="Proteomes" id="UP000467841"/>
    </source>
</evidence>
<comment type="caution">
    <text evidence="1">The sequence shown here is derived from an EMBL/GenBank/DDBJ whole genome shotgun (WGS) entry which is preliminary data.</text>
</comment>
<dbReference type="PANTHER" id="PTHR16469:SF42">
    <property type="entry name" value="PHOSPHOGLYCERATE MUTASE FAMILY PROTEIN"/>
    <property type="match status" value="1"/>
</dbReference>
<sequence>MESPKPNSNGHQNVIVMRHGDRVDHLEPLWLSTAKRPWDPPLAHDGLVRAFRTGQRIRSHCGFPIHRVFVSPFLRCIQTASEVIAALSAVDLDPNATSSKDVLSVDNSTLKVAIEYGLCEIMNTVAIKSEVAPKDKKFDFKISDLEAMFPKGMVDHNVDMVYKELPQWEESGESFKKRYANTLKVLAEKYPLENLLFITHWGGVSSTLYRYFKDATKYLVDYCGSVELRRQILNKDGFGESVEFEVVTSHGVCFKDHNVPIHDHVVYQSSV</sequence>
<dbReference type="FunFam" id="3.40.50.1240:FF:000039">
    <property type="entry name" value="Phosphoglycerate mutase family protein"/>
    <property type="match status" value="1"/>
</dbReference>
<dbReference type="AlphaFoldDB" id="A0A6D2IVQ3"/>